<evidence type="ECO:0000313" key="8">
    <source>
        <dbReference type="EMBL" id="GHD92950.1"/>
    </source>
</evidence>
<dbReference type="InterPro" id="IPR005101">
    <property type="entry name" value="Cryptochr/Photolyase_FAD-bd"/>
</dbReference>
<evidence type="ECO:0000256" key="6">
    <source>
        <dbReference type="SAM" id="MobiDB-lite"/>
    </source>
</evidence>
<dbReference type="Pfam" id="PF03441">
    <property type="entry name" value="FAD_binding_7"/>
    <property type="match status" value="1"/>
</dbReference>
<dbReference type="PROSITE" id="PS00691">
    <property type="entry name" value="DNA_PHOTOLYASES_1_2"/>
    <property type="match status" value="1"/>
</dbReference>
<evidence type="ECO:0000256" key="4">
    <source>
        <dbReference type="PIRSR" id="PIRSR602081-1"/>
    </source>
</evidence>
<gene>
    <name evidence="8" type="ORF">GCM10010508_47810</name>
</gene>
<dbReference type="Gene3D" id="1.10.579.10">
    <property type="entry name" value="DNA Cyclobutane Dipyrimidine Photolyase, subunit A, domain 3"/>
    <property type="match status" value="1"/>
</dbReference>
<dbReference type="GO" id="GO:0009416">
    <property type="term" value="P:response to light stimulus"/>
    <property type="evidence" value="ECO:0007669"/>
    <property type="project" value="TreeGrafter"/>
</dbReference>
<dbReference type="PROSITE" id="PS51645">
    <property type="entry name" value="PHR_CRY_ALPHA_BETA"/>
    <property type="match status" value="1"/>
</dbReference>
<dbReference type="InterPro" id="IPR002081">
    <property type="entry name" value="Cryptochrome/DNA_photolyase_1"/>
</dbReference>
<dbReference type="Gene3D" id="3.40.50.620">
    <property type="entry name" value="HUPs"/>
    <property type="match status" value="1"/>
</dbReference>
<dbReference type="PROSITE" id="PS00394">
    <property type="entry name" value="DNA_PHOTOLYASES_1_1"/>
    <property type="match status" value="1"/>
</dbReference>
<dbReference type="PANTHER" id="PTHR11455">
    <property type="entry name" value="CRYPTOCHROME"/>
    <property type="match status" value="1"/>
</dbReference>
<feature type="binding site" evidence="4">
    <location>
        <begin position="424"/>
        <end position="426"/>
    </location>
    <ligand>
        <name>FAD</name>
        <dbReference type="ChEBI" id="CHEBI:57692"/>
    </ligand>
</feature>
<dbReference type="InterPro" id="IPR018394">
    <property type="entry name" value="DNA_photolyase_1_CS_C"/>
</dbReference>
<dbReference type="InterPro" id="IPR006050">
    <property type="entry name" value="DNA_photolyase_N"/>
</dbReference>
<keyword evidence="3 5" id="KW-0157">Chromophore</keyword>
<feature type="binding site" evidence="4">
    <location>
        <position position="279"/>
    </location>
    <ligand>
        <name>FAD</name>
        <dbReference type="ChEBI" id="CHEBI:57692"/>
    </ligand>
</feature>
<dbReference type="SUPFAM" id="SSF48173">
    <property type="entry name" value="Cryptochrome/photolyase FAD-binding domain"/>
    <property type="match status" value="1"/>
</dbReference>
<accession>A0A918Y7W2</accession>
<dbReference type="InterPro" id="IPR014729">
    <property type="entry name" value="Rossmann-like_a/b/a_fold"/>
</dbReference>
<organism evidence="8 9">
    <name type="scientific">Streptomyces naganishii JCM 4654</name>
    <dbReference type="NCBI Taxonomy" id="1306179"/>
    <lineage>
        <taxon>Bacteria</taxon>
        <taxon>Bacillati</taxon>
        <taxon>Actinomycetota</taxon>
        <taxon>Actinomycetes</taxon>
        <taxon>Kitasatosporales</taxon>
        <taxon>Streptomycetaceae</taxon>
        <taxon>Streptomyces</taxon>
    </lineage>
</organism>
<dbReference type="Pfam" id="PF00875">
    <property type="entry name" value="DNA_photolyase"/>
    <property type="match status" value="1"/>
</dbReference>
<reference evidence="8" key="2">
    <citation type="submission" date="2020-09" db="EMBL/GenBank/DDBJ databases">
        <authorList>
            <person name="Sun Q."/>
            <person name="Ohkuma M."/>
        </authorList>
    </citation>
    <scope>NUCLEOTIDE SEQUENCE</scope>
    <source>
        <strain evidence="8">JCM 4654</strain>
    </source>
</reference>
<proteinExistence type="inferred from homology"/>
<protein>
    <submittedName>
        <fullName evidence="8">Deoxyribodipyrimidine photo-lyase</fullName>
    </submittedName>
</protein>
<dbReference type="EMBL" id="BMVF01000013">
    <property type="protein sequence ID" value="GHD92950.1"/>
    <property type="molecule type" value="Genomic_DNA"/>
</dbReference>
<comment type="cofactor">
    <cofactor evidence="4">
        <name>FAD</name>
        <dbReference type="ChEBI" id="CHEBI:57692"/>
    </cofactor>
    <text evidence="4">Binds 1 FAD per subunit.</text>
</comment>
<evidence type="ECO:0000256" key="3">
    <source>
        <dbReference type="ARBA" id="ARBA00022991"/>
    </source>
</evidence>
<feature type="region of interest" description="Disordered" evidence="6">
    <location>
        <begin position="1"/>
        <end position="46"/>
    </location>
</feature>
<dbReference type="GO" id="GO:0003677">
    <property type="term" value="F:DNA binding"/>
    <property type="evidence" value="ECO:0007669"/>
    <property type="project" value="TreeGrafter"/>
</dbReference>
<dbReference type="GO" id="GO:0006950">
    <property type="term" value="P:response to stress"/>
    <property type="evidence" value="ECO:0007669"/>
    <property type="project" value="UniProtKB-ARBA"/>
</dbReference>
<dbReference type="AlphaFoldDB" id="A0A918Y7W2"/>
<evidence type="ECO:0000256" key="1">
    <source>
        <dbReference type="ARBA" id="ARBA00022630"/>
    </source>
</evidence>
<keyword evidence="1 4" id="KW-0285">Flavoprotein</keyword>
<dbReference type="Proteomes" id="UP000608955">
    <property type="component" value="Unassembled WGS sequence"/>
</dbReference>
<keyword evidence="2 4" id="KW-0274">FAD</keyword>
<dbReference type="GO" id="GO:0071949">
    <property type="term" value="F:FAD binding"/>
    <property type="evidence" value="ECO:0007669"/>
    <property type="project" value="TreeGrafter"/>
</dbReference>
<evidence type="ECO:0000313" key="9">
    <source>
        <dbReference type="Proteomes" id="UP000608955"/>
    </source>
</evidence>
<evidence type="ECO:0000256" key="2">
    <source>
        <dbReference type="ARBA" id="ARBA00022827"/>
    </source>
</evidence>
<dbReference type="PANTHER" id="PTHR11455:SF9">
    <property type="entry name" value="CRYPTOCHROME CIRCADIAN CLOCK 5 ISOFORM X1"/>
    <property type="match status" value="1"/>
</dbReference>
<name>A0A918Y7W2_9ACTN</name>
<evidence type="ECO:0000256" key="5">
    <source>
        <dbReference type="RuleBase" id="RU004182"/>
    </source>
</evidence>
<dbReference type="Gene3D" id="1.25.40.80">
    <property type="match status" value="1"/>
</dbReference>
<feature type="binding site" evidence="4">
    <location>
        <begin position="291"/>
        <end position="295"/>
    </location>
    <ligand>
        <name>FAD</name>
        <dbReference type="ChEBI" id="CHEBI:57692"/>
    </ligand>
</feature>
<evidence type="ECO:0000259" key="7">
    <source>
        <dbReference type="PROSITE" id="PS51645"/>
    </source>
</evidence>
<comment type="similarity">
    <text evidence="5">Belongs to the DNA photolyase family.</text>
</comment>
<reference evidence="8" key="1">
    <citation type="journal article" date="2014" name="Int. J. Syst. Evol. Microbiol.">
        <title>Complete genome sequence of Corynebacterium casei LMG S-19264T (=DSM 44701T), isolated from a smear-ripened cheese.</title>
        <authorList>
            <consortium name="US DOE Joint Genome Institute (JGI-PGF)"/>
            <person name="Walter F."/>
            <person name="Albersmeier A."/>
            <person name="Kalinowski J."/>
            <person name="Ruckert C."/>
        </authorList>
    </citation>
    <scope>NUCLEOTIDE SEQUENCE</scope>
    <source>
        <strain evidence="8">JCM 4654</strain>
    </source>
</reference>
<dbReference type="InterPro" id="IPR036134">
    <property type="entry name" value="Crypto/Photolyase_FAD-like_sf"/>
</dbReference>
<dbReference type="InterPro" id="IPR036155">
    <property type="entry name" value="Crypto/Photolyase_N_sf"/>
</dbReference>
<comment type="caution">
    <text evidence="8">The sequence shown here is derived from an EMBL/GenBank/DDBJ whole genome shotgun (WGS) entry which is preliminary data.</text>
</comment>
<feature type="domain" description="Photolyase/cryptochrome alpha/beta" evidence="7">
    <location>
        <begin position="63"/>
        <end position="192"/>
    </location>
</feature>
<keyword evidence="9" id="KW-1185">Reference proteome</keyword>
<dbReference type="PRINTS" id="PR00147">
    <property type="entry name" value="DNAPHOTLYASE"/>
</dbReference>
<dbReference type="SUPFAM" id="SSF52425">
    <property type="entry name" value="Cryptochrome/photolyase, N-terminal domain"/>
    <property type="match status" value="1"/>
</dbReference>
<dbReference type="GO" id="GO:0003904">
    <property type="term" value="F:deoxyribodipyrimidine photo-lyase activity"/>
    <property type="evidence" value="ECO:0007669"/>
    <property type="project" value="TreeGrafter"/>
</dbReference>
<dbReference type="GO" id="GO:0006139">
    <property type="term" value="P:nucleobase-containing compound metabolic process"/>
    <property type="evidence" value="ECO:0007669"/>
    <property type="project" value="UniProtKB-ARBA"/>
</dbReference>
<sequence>MPAPRPGRRPAEAATPGTGGGGDARPRLRAPASGPDGPGAPPEDTRVSVPAAAAVGGKLTVMRVSVTVFTCDLRLHDHPPLCAALEGADAVVPLFVRDRAVEAAGFATPNRSAFLADCLTDLDGSLRDRGGRLVVRSGDLVAQVCRVAAEADAGEVHMAASHSAFAARREERLRRALERDGRGLVVHDAVTVAVAPGEVVPSGSDHYAVFTPYHRRWSQAGLRPALAAPRRVPVPEAVNGERLPARGEVTGVSPALPAGGESAGRERMTAYWRTGLDAYDDTRDDLAGDATSRFSAHLHFGTLSPVELIHRARRHGGPGAQALVRQLAWRDFHRQVLAARPDAAHADYRTKGDTWHTERTASADIEAWRQGRTGYPVIDAAMRQLREEGWMHNRARLLTASFLTKTLYADWRVGAAHFLHWLVDGDIASNQLNWQWVAGTGTDTRPNRVLNPVVQARRYDPDGAYVRRWVPELEGVGAPAVHEPWKLTGRARSALHYPDPIVDLAEGLDRFRRARGLQER</sequence>